<gene>
    <name evidence="1" type="ORF">V5O48_018864</name>
</gene>
<accession>A0ABR3EJZ2</accession>
<name>A0ABR3EJZ2_9AGAR</name>
<evidence type="ECO:0000313" key="2">
    <source>
        <dbReference type="Proteomes" id="UP001465976"/>
    </source>
</evidence>
<protein>
    <submittedName>
        <fullName evidence="1">Uncharacterized protein</fullName>
    </submittedName>
</protein>
<dbReference type="EMBL" id="JBAHYK010003783">
    <property type="protein sequence ID" value="KAL0563211.1"/>
    <property type="molecule type" value="Genomic_DNA"/>
</dbReference>
<feature type="non-terminal residue" evidence="1">
    <location>
        <position position="1"/>
    </location>
</feature>
<organism evidence="1 2">
    <name type="scientific">Marasmius crinis-equi</name>
    <dbReference type="NCBI Taxonomy" id="585013"/>
    <lineage>
        <taxon>Eukaryota</taxon>
        <taxon>Fungi</taxon>
        <taxon>Dikarya</taxon>
        <taxon>Basidiomycota</taxon>
        <taxon>Agaricomycotina</taxon>
        <taxon>Agaricomycetes</taxon>
        <taxon>Agaricomycetidae</taxon>
        <taxon>Agaricales</taxon>
        <taxon>Marasmiineae</taxon>
        <taxon>Marasmiaceae</taxon>
        <taxon>Marasmius</taxon>
    </lineage>
</organism>
<feature type="non-terminal residue" evidence="1">
    <location>
        <position position="173"/>
    </location>
</feature>
<dbReference type="Proteomes" id="UP001465976">
    <property type="component" value="Unassembled WGS sequence"/>
</dbReference>
<keyword evidence="2" id="KW-1185">Reference proteome</keyword>
<sequence>KQFSTWINFKISVQQLTTDYVLSGLQRERLCSCLSRLLEPPSALDIGLFVLSSHPLVLELFPHVQGWDFREGEMVESWDGNQQGRVGAMDEAGMEIITVLSLGSLIEEHQSLDLNVNKCWNLGDYVKHPTGRKGLVVGFDDYLVWSDFLVHEHILNIFPPTPSLPAGYKYRHT</sequence>
<reference evidence="1 2" key="1">
    <citation type="submission" date="2024-02" db="EMBL/GenBank/DDBJ databases">
        <title>A draft genome for the cacao thread blight pathogen Marasmius crinis-equi.</title>
        <authorList>
            <person name="Cohen S.P."/>
            <person name="Baruah I.K."/>
            <person name="Amoako-Attah I."/>
            <person name="Bukari Y."/>
            <person name="Meinhardt L.W."/>
            <person name="Bailey B.A."/>
        </authorList>
    </citation>
    <scope>NUCLEOTIDE SEQUENCE [LARGE SCALE GENOMIC DNA]</scope>
    <source>
        <strain evidence="1 2">GH-76</strain>
    </source>
</reference>
<evidence type="ECO:0000313" key="1">
    <source>
        <dbReference type="EMBL" id="KAL0563211.1"/>
    </source>
</evidence>
<proteinExistence type="predicted"/>
<comment type="caution">
    <text evidence="1">The sequence shown here is derived from an EMBL/GenBank/DDBJ whole genome shotgun (WGS) entry which is preliminary data.</text>
</comment>